<feature type="active site" evidence="7 8">
    <location>
        <position position="196"/>
    </location>
</feature>
<dbReference type="InterPro" id="IPR002048">
    <property type="entry name" value="EF_hand_dom"/>
</dbReference>
<feature type="active site" evidence="7 8">
    <location>
        <position position="14"/>
    </location>
</feature>
<dbReference type="Gene3D" id="2.60.120.380">
    <property type="match status" value="1"/>
</dbReference>
<keyword evidence="6" id="KW-0106">Calcium</keyword>
<proteinExistence type="inferred from homology"/>
<dbReference type="CDD" id="cd00214">
    <property type="entry name" value="Calpain_III"/>
    <property type="match status" value="1"/>
</dbReference>
<dbReference type="PROSITE" id="PS50203">
    <property type="entry name" value="CALPAIN_CAT"/>
    <property type="match status" value="1"/>
</dbReference>
<evidence type="ECO:0000256" key="7">
    <source>
        <dbReference type="PIRSR" id="PIRSR622684-1"/>
    </source>
</evidence>
<dbReference type="InterPro" id="IPR018247">
    <property type="entry name" value="EF_Hand_1_Ca_BS"/>
</dbReference>
<dbReference type="InterPro" id="IPR001300">
    <property type="entry name" value="Peptidase_C2_calpain_cat"/>
</dbReference>
<dbReference type="GO" id="GO:0006508">
    <property type="term" value="P:proteolysis"/>
    <property type="evidence" value="ECO:0007669"/>
    <property type="project" value="UniProtKB-KW"/>
</dbReference>
<dbReference type="PROSITE" id="PS50222">
    <property type="entry name" value="EF_HAND_2"/>
    <property type="match status" value="1"/>
</dbReference>
<dbReference type="Gene3D" id="1.10.238.10">
    <property type="entry name" value="EF-hand"/>
    <property type="match status" value="1"/>
</dbReference>
<evidence type="ECO:0000256" key="4">
    <source>
        <dbReference type="ARBA" id="ARBA00022801"/>
    </source>
</evidence>
<dbReference type="SMART" id="SM00230">
    <property type="entry name" value="CysPc"/>
    <property type="match status" value="1"/>
</dbReference>
<evidence type="ECO:0000256" key="5">
    <source>
        <dbReference type="ARBA" id="ARBA00022807"/>
    </source>
</evidence>
<dbReference type="InterPro" id="IPR022683">
    <property type="entry name" value="Calpain_III"/>
</dbReference>
<dbReference type="PANTHER" id="PTHR10183:SF280">
    <property type="entry name" value="CALPAIN-12"/>
    <property type="match status" value="1"/>
</dbReference>
<dbReference type="Proteomes" id="UP001652642">
    <property type="component" value="Chromosome 9"/>
</dbReference>
<evidence type="ECO:0000313" key="11">
    <source>
        <dbReference type="Proteomes" id="UP001652642"/>
    </source>
</evidence>
<keyword evidence="4 8" id="KW-0378">Hydrolase</keyword>
<evidence type="ECO:0000256" key="3">
    <source>
        <dbReference type="ARBA" id="ARBA00022723"/>
    </source>
</evidence>
<dbReference type="InterPro" id="IPR038765">
    <property type="entry name" value="Papain-like_cys_pep_sf"/>
</dbReference>
<dbReference type="SUPFAM" id="SSF47473">
    <property type="entry name" value="EF-hand"/>
    <property type="match status" value="1"/>
</dbReference>
<evidence type="ECO:0000256" key="1">
    <source>
        <dbReference type="ARBA" id="ARBA00007623"/>
    </source>
</evidence>
<dbReference type="InterPro" id="IPR000169">
    <property type="entry name" value="Pept_cys_AS"/>
</dbReference>
<dbReference type="InterPro" id="IPR033883">
    <property type="entry name" value="C2_III"/>
</dbReference>
<dbReference type="SUPFAM" id="SSF54001">
    <property type="entry name" value="Cysteine proteinases"/>
    <property type="match status" value="1"/>
</dbReference>
<keyword evidence="5 8" id="KW-0788">Thiol protease</keyword>
<dbReference type="InParanoid" id="A0A6J0T9Q2"/>
<reference evidence="12" key="1">
    <citation type="submission" date="2025-08" db="UniProtKB">
        <authorList>
            <consortium name="RefSeq"/>
        </authorList>
    </citation>
    <scope>IDENTIFICATION</scope>
</reference>
<dbReference type="GeneID" id="110075715"/>
<keyword evidence="2 8" id="KW-0645">Protease</keyword>
<accession>A0A6J0T9Q2</accession>
<dbReference type="InterPro" id="IPR022684">
    <property type="entry name" value="Calpain_cysteine_protease"/>
</dbReference>
<dbReference type="CDD" id="cd00044">
    <property type="entry name" value="CysPc"/>
    <property type="match status" value="1"/>
</dbReference>
<dbReference type="PANTHER" id="PTHR10183">
    <property type="entry name" value="CALPAIN"/>
    <property type="match status" value="1"/>
</dbReference>
<dbReference type="CTD" id="147968"/>
<protein>
    <submittedName>
        <fullName evidence="12">Calpain-12</fullName>
    </submittedName>
</protein>
<dbReference type="InterPro" id="IPR036213">
    <property type="entry name" value="Calpain_III_sf"/>
</dbReference>
<dbReference type="PRINTS" id="PR00704">
    <property type="entry name" value="CALPAIN"/>
</dbReference>
<sequence length="625" mass="72254">MNRMDVCQGQIGDCWFLAAAASLTLYPHLLSKVVPGGQSFQAADYAGIFHFQFWQYGQWVDVVVDDLLPTKDNRLLFVRTPTDDEFWMPLLEKAYAKLNGSYEAMNGGYMNEAFVDFTGGIGETIPLKTPNPKLFKTIEAVLNKNSLMGAYINVINASDREAQTSQGLVKGHTYSITGIHKLYFNDRQVRLLRLRNPWGHREWNGRWSDNSPLWGAVAPELREKLHVQRRDGEFWMQLIDFIQYFDVLEICHFNADAPGEGVSSRWNTDCFQGRWVKGYSAGGRQISQPWDLFWINPQFHVALFEPDEAQLRKQLRKGQEHKAPTCTLLVSLMQKDRRRSKNRGKDFLHISFQIFQIPRQYLQLSSAAHRKEMLPALRPVCPPYNGSSRDVTGYFQLPPGDYLIIPSTLSPFEEADFTLRIFTEKKHQFLEIDEEISVEGKVLQVMKAPQIGSDQDLEEIFLKYAGQDQQVGPAELQAILNQNATKIPYLKMEGFTVEECQRLIQHFNLGSRSDKLTLQMFQHLCASLQEWERIFRIYDVDRSGTMNMHEMRLALEAAGFHLNKPTMEAFMKKYSNPWLQIDFKRFVFFMEHLKSVFCMCKSRDTSGSGVLNMTEKEWMELATDY</sequence>
<evidence type="ECO:0000256" key="6">
    <source>
        <dbReference type="ARBA" id="ARBA00022837"/>
    </source>
</evidence>
<organism evidence="11 12">
    <name type="scientific">Pogona vitticeps</name>
    <name type="common">central bearded dragon</name>
    <dbReference type="NCBI Taxonomy" id="103695"/>
    <lineage>
        <taxon>Eukaryota</taxon>
        <taxon>Metazoa</taxon>
        <taxon>Chordata</taxon>
        <taxon>Craniata</taxon>
        <taxon>Vertebrata</taxon>
        <taxon>Euteleostomi</taxon>
        <taxon>Lepidosauria</taxon>
        <taxon>Squamata</taxon>
        <taxon>Bifurcata</taxon>
        <taxon>Unidentata</taxon>
        <taxon>Episquamata</taxon>
        <taxon>Toxicofera</taxon>
        <taxon>Iguania</taxon>
        <taxon>Acrodonta</taxon>
        <taxon>Agamidae</taxon>
        <taxon>Amphibolurinae</taxon>
        <taxon>Pogona</taxon>
    </lineage>
</organism>
<dbReference type="PROSITE" id="PS00139">
    <property type="entry name" value="THIOL_PROTEASE_CYS"/>
    <property type="match status" value="1"/>
</dbReference>
<feature type="active site" evidence="7 8">
    <location>
        <position position="172"/>
    </location>
</feature>
<evidence type="ECO:0000256" key="2">
    <source>
        <dbReference type="ARBA" id="ARBA00022670"/>
    </source>
</evidence>
<dbReference type="Pfam" id="PF01067">
    <property type="entry name" value="Calpain_III"/>
    <property type="match status" value="1"/>
</dbReference>
<dbReference type="Pfam" id="PF00648">
    <property type="entry name" value="Peptidase_C2"/>
    <property type="match status" value="1"/>
</dbReference>
<dbReference type="InterPro" id="IPR022682">
    <property type="entry name" value="Calpain_domain_III"/>
</dbReference>
<name>A0A6J0T9Q2_9SAUR</name>
<evidence type="ECO:0000259" key="10">
    <source>
        <dbReference type="PROSITE" id="PS50222"/>
    </source>
</evidence>
<evidence type="ECO:0000256" key="8">
    <source>
        <dbReference type="PROSITE-ProRule" id="PRU00239"/>
    </source>
</evidence>
<dbReference type="AlphaFoldDB" id="A0A6J0T9Q2"/>
<dbReference type="KEGG" id="pvt:110075715"/>
<dbReference type="GO" id="GO:0005509">
    <property type="term" value="F:calcium ion binding"/>
    <property type="evidence" value="ECO:0007669"/>
    <property type="project" value="InterPro"/>
</dbReference>
<dbReference type="OrthoDB" id="424753at2759"/>
<evidence type="ECO:0000259" key="9">
    <source>
        <dbReference type="PROSITE" id="PS50203"/>
    </source>
</evidence>
<dbReference type="GO" id="GO:0005737">
    <property type="term" value="C:cytoplasm"/>
    <property type="evidence" value="ECO:0007669"/>
    <property type="project" value="TreeGrafter"/>
</dbReference>
<dbReference type="Gene3D" id="3.90.70.10">
    <property type="entry name" value="Cysteine proteinases"/>
    <property type="match status" value="1"/>
</dbReference>
<gene>
    <name evidence="12" type="primary">CAPN12</name>
</gene>
<dbReference type="PROSITE" id="PS00018">
    <property type="entry name" value="EF_HAND_1"/>
    <property type="match status" value="1"/>
</dbReference>
<dbReference type="InterPro" id="IPR011992">
    <property type="entry name" value="EF-hand-dom_pair"/>
</dbReference>
<dbReference type="RefSeq" id="XP_020642859.2">
    <property type="nucleotide sequence ID" value="XM_020787200.2"/>
</dbReference>
<keyword evidence="3" id="KW-0479">Metal-binding</keyword>
<keyword evidence="11" id="KW-1185">Reference proteome</keyword>
<feature type="domain" description="EF-hand" evidence="10">
    <location>
        <begin position="526"/>
        <end position="561"/>
    </location>
</feature>
<feature type="domain" description="Calpain catalytic" evidence="9">
    <location>
        <begin position="1"/>
        <end position="254"/>
    </location>
</feature>
<dbReference type="SUPFAM" id="SSF49758">
    <property type="entry name" value="Calpain large subunit, middle domain (domain III)"/>
    <property type="match status" value="1"/>
</dbReference>
<comment type="similarity">
    <text evidence="1">Belongs to the peptidase C2 family.</text>
</comment>
<dbReference type="GO" id="GO:0004198">
    <property type="term" value="F:calcium-dependent cysteine-type endopeptidase activity"/>
    <property type="evidence" value="ECO:0007669"/>
    <property type="project" value="InterPro"/>
</dbReference>
<dbReference type="SMART" id="SM00720">
    <property type="entry name" value="calpain_III"/>
    <property type="match status" value="1"/>
</dbReference>
<evidence type="ECO:0000313" key="12">
    <source>
        <dbReference type="RefSeq" id="XP_020642859.2"/>
    </source>
</evidence>